<dbReference type="GO" id="GO:0016787">
    <property type="term" value="F:hydrolase activity"/>
    <property type="evidence" value="ECO:0007669"/>
    <property type="project" value="UniProtKB-KW"/>
</dbReference>
<gene>
    <name evidence="5" type="ORF">ACEN34_02980</name>
</gene>
<evidence type="ECO:0000313" key="5">
    <source>
        <dbReference type="EMBL" id="MFL2028574.1"/>
    </source>
</evidence>
<proteinExistence type="predicted"/>
<dbReference type="SUPFAM" id="SSF56601">
    <property type="entry name" value="beta-lactamase/transpeptidase-like"/>
    <property type="match status" value="1"/>
</dbReference>
<feature type="domain" description="Beta-lactamase-related" evidence="4">
    <location>
        <begin position="67"/>
        <end position="356"/>
    </location>
</feature>
<organism evidence="5 6">
    <name type="scientific">Loigolactobacillus zhaoyuanensis</name>
    <dbReference type="NCBI Taxonomy" id="2486017"/>
    <lineage>
        <taxon>Bacteria</taxon>
        <taxon>Bacillati</taxon>
        <taxon>Bacillota</taxon>
        <taxon>Bacilli</taxon>
        <taxon>Lactobacillales</taxon>
        <taxon>Lactobacillaceae</taxon>
        <taxon>Loigolactobacillus</taxon>
    </lineage>
</organism>
<evidence type="ECO:0000259" key="4">
    <source>
        <dbReference type="Pfam" id="PF00144"/>
    </source>
</evidence>
<name>A0ABW8U9M1_9LACO</name>
<dbReference type="Proteomes" id="UP001625389">
    <property type="component" value="Unassembled WGS sequence"/>
</dbReference>
<dbReference type="EC" id="3.-.-.-" evidence="5"/>
<dbReference type="Pfam" id="PF00144">
    <property type="entry name" value="Beta-lactamase"/>
    <property type="match status" value="1"/>
</dbReference>
<dbReference type="InterPro" id="IPR050491">
    <property type="entry name" value="AmpC-like"/>
</dbReference>
<sequence>MLKKSWVSEILVVSVVIVLGGALLKHITNQQDQAVAPPKVVAVKNGADPKFQNKLVQILNNDNYSGTAMMYKNGRLVASYYAGYADYLSDNKNQRNTMYEIDSIQKSITAVLVMQQVAQHKLALTDHLSQFYPSVPGSKNITIRQMLNMTSGLVLTGPVGPPIAESDTQIIQSDISRVHYLAIMHGHWNYQGVNFNLLCGILEKITQQSYQQLFTTQIIQKLHLKYTEFAYTLPTSAANATGYTGLITTPKDAIYTKPSTRNQALERNELGSGQVYMSAGDLYHVESAILAGKVVPLAALKQLYQDASYSKYAAGFYVQPNVKSANGAGYGFESSIHISPNGKDALILLSNYQAPLFKTKSLAQKFDYLLFN</sequence>
<accession>A0ABW8U9M1</accession>
<keyword evidence="3" id="KW-1133">Transmembrane helix</keyword>
<evidence type="ECO:0000256" key="1">
    <source>
        <dbReference type="ARBA" id="ARBA00004370"/>
    </source>
</evidence>
<comment type="subcellular location">
    <subcellularLocation>
        <location evidence="1">Membrane</location>
    </subcellularLocation>
</comment>
<dbReference type="Gene3D" id="3.40.710.10">
    <property type="entry name" value="DD-peptidase/beta-lactamase superfamily"/>
    <property type="match status" value="1"/>
</dbReference>
<dbReference type="PANTHER" id="PTHR46825">
    <property type="entry name" value="D-ALANYL-D-ALANINE-CARBOXYPEPTIDASE/ENDOPEPTIDASE AMPH"/>
    <property type="match status" value="1"/>
</dbReference>
<dbReference type="EMBL" id="JBGQPK010000006">
    <property type="protein sequence ID" value="MFL2028574.1"/>
    <property type="molecule type" value="Genomic_DNA"/>
</dbReference>
<dbReference type="InterPro" id="IPR001466">
    <property type="entry name" value="Beta-lactam-related"/>
</dbReference>
<keyword evidence="5" id="KW-0378">Hydrolase</keyword>
<feature type="transmembrane region" description="Helical" evidence="3">
    <location>
        <begin position="6"/>
        <end position="24"/>
    </location>
</feature>
<evidence type="ECO:0000313" key="6">
    <source>
        <dbReference type="Proteomes" id="UP001625389"/>
    </source>
</evidence>
<evidence type="ECO:0000256" key="3">
    <source>
        <dbReference type="SAM" id="Phobius"/>
    </source>
</evidence>
<reference evidence="5 6" key="1">
    <citation type="submission" date="2024-08" db="EMBL/GenBank/DDBJ databases">
        <authorList>
            <person name="Arias E."/>
        </authorList>
    </citation>
    <scope>NUCLEOTIDE SEQUENCE [LARGE SCALE GENOMIC DNA]</scope>
    <source>
        <strain evidence="5 6">FAM 25317</strain>
    </source>
</reference>
<protein>
    <submittedName>
        <fullName evidence="5">Serine hydrolase domain-containing protein</fullName>
        <ecNumber evidence="5">3.-.-.-</ecNumber>
    </submittedName>
</protein>
<keyword evidence="6" id="KW-1185">Reference proteome</keyword>
<dbReference type="RefSeq" id="WP_407136969.1">
    <property type="nucleotide sequence ID" value="NZ_JBGQPK010000006.1"/>
</dbReference>
<comment type="caution">
    <text evidence="5">The sequence shown here is derived from an EMBL/GenBank/DDBJ whole genome shotgun (WGS) entry which is preliminary data.</text>
</comment>
<keyword evidence="3" id="KW-0812">Transmembrane</keyword>
<dbReference type="PANTHER" id="PTHR46825:SF11">
    <property type="entry name" value="PENICILLIN-BINDING PROTEIN 4"/>
    <property type="match status" value="1"/>
</dbReference>
<dbReference type="InterPro" id="IPR012338">
    <property type="entry name" value="Beta-lactam/transpept-like"/>
</dbReference>
<keyword evidence="2 3" id="KW-0472">Membrane</keyword>
<evidence type="ECO:0000256" key="2">
    <source>
        <dbReference type="ARBA" id="ARBA00023136"/>
    </source>
</evidence>